<proteinExistence type="predicted"/>
<evidence type="ECO:0000256" key="1">
    <source>
        <dbReference type="SAM" id="MobiDB-lite"/>
    </source>
</evidence>
<dbReference type="InterPro" id="IPR024997">
    <property type="entry name" value="DUF3892"/>
</dbReference>
<name>A0A2S7FAY1_CLOBU</name>
<evidence type="ECO:0000313" key="3">
    <source>
        <dbReference type="Proteomes" id="UP000238081"/>
    </source>
</evidence>
<dbReference type="Proteomes" id="UP000238081">
    <property type="component" value="Unassembled WGS sequence"/>
</dbReference>
<feature type="compositionally biased region" description="Polar residues" evidence="1">
    <location>
        <begin position="22"/>
        <end position="45"/>
    </location>
</feature>
<dbReference type="EMBL" id="LRDH01000103">
    <property type="protein sequence ID" value="PPV15028.1"/>
    <property type="molecule type" value="Genomic_DNA"/>
</dbReference>
<feature type="region of interest" description="Disordered" evidence="1">
    <location>
        <begin position="120"/>
        <end position="140"/>
    </location>
</feature>
<evidence type="ECO:0000313" key="2">
    <source>
        <dbReference type="EMBL" id="PPV15028.1"/>
    </source>
</evidence>
<evidence type="ECO:0008006" key="4">
    <source>
        <dbReference type="Google" id="ProtNLM"/>
    </source>
</evidence>
<feature type="compositionally biased region" description="Polar residues" evidence="1">
    <location>
        <begin position="124"/>
        <end position="140"/>
    </location>
</feature>
<sequence>MSENKNTLNASSVTSGIPDMKVNSNNTDVTYSNPPISYDSSNNKSDGMIGNMPVNINKDVPTPNSDAQNITSLIKHSGEVTGYILEDGTRLSKDEGVTLAKSGGINGVAVGVSKKGEEYLRSLPDQNENNNLSSLPTVNE</sequence>
<feature type="region of interest" description="Disordered" evidence="1">
    <location>
        <begin position="1"/>
        <end position="68"/>
    </location>
</feature>
<dbReference type="Pfam" id="PF13031">
    <property type="entry name" value="DUF3892"/>
    <property type="match status" value="1"/>
</dbReference>
<organism evidence="2 3">
    <name type="scientific">Clostridium butyricum</name>
    <dbReference type="NCBI Taxonomy" id="1492"/>
    <lineage>
        <taxon>Bacteria</taxon>
        <taxon>Bacillati</taxon>
        <taxon>Bacillota</taxon>
        <taxon>Clostridia</taxon>
        <taxon>Eubacteriales</taxon>
        <taxon>Clostridiaceae</taxon>
        <taxon>Clostridium</taxon>
    </lineage>
</organism>
<comment type="caution">
    <text evidence="2">The sequence shown here is derived from an EMBL/GenBank/DDBJ whole genome shotgun (WGS) entry which is preliminary data.</text>
</comment>
<reference evidence="2 3" key="1">
    <citation type="submission" date="2016-01" db="EMBL/GenBank/DDBJ databases">
        <title>Characterization of the Clostridium difficile lineages that are prevalent in Hong Kong and China.</title>
        <authorList>
            <person name="Kwok J.S.-L."/>
            <person name="Lam W.-Y."/>
            <person name="Ip M."/>
            <person name="Chan T.-F."/>
            <person name="Hawkey P.M."/>
            <person name="Tsui S.K.-W."/>
        </authorList>
    </citation>
    <scope>NUCLEOTIDE SEQUENCE [LARGE SCALE GENOMIC DNA]</scope>
    <source>
        <strain evidence="2 3">300064</strain>
    </source>
</reference>
<protein>
    <recommendedName>
        <fullName evidence="4">DUF3892 domain-containing protein</fullName>
    </recommendedName>
</protein>
<feature type="compositionally biased region" description="Polar residues" evidence="1">
    <location>
        <begin position="1"/>
        <end position="15"/>
    </location>
</feature>
<gene>
    <name evidence="2" type="ORF">AWN73_12975</name>
</gene>
<accession>A0A2S7FAY1</accession>
<dbReference type="RefSeq" id="WP_043662850.1">
    <property type="nucleotide sequence ID" value="NZ_JADNPC010000008.1"/>
</dbReference>
<dbReference type="AlphaFoldDB" id="A0A2S7FAY1"/>